<comment type="caution">
    <text evidence="1">The sequence shown here is derived from an EMBL/GenBank/DDBJ whole genome shotgun (WGS) entry which is preliminary data.</text>
</comment>
<dbReference type="EMBL" id="LTAI01000929">
    <property type="protein sequence ID" value="ORD98201.1"/>
    <property type="molecule type" value="Genomic_DNA"/>
</dbReference>
<dbReference type="VEuPathDB" id="MicrosporidiaDB:HERIO_847"/>
<name>A0A1X0QEH8_9MICR</name>
<protein>
    <submittedName>
        <fullName evidence="1">Uncharacterized protein</fullName>
    </submittedName>
</protein>
<dbReference type="AlphaFoldDB" id="A0A1X0QEH8"/>
<dbReference type="Proteomes" id="UP000192501">
    <property type="component" value="Unassembled WGS sequence"/>
</dbReference>
<evidence type="ECO:0000313" key="1">
    <source>
        <dbReference type="EMBL" id="ORD98201.1"/>
    </source>
</evidence>
<sequence length="68" mass="8061">MKINIVVCDNDLCFNERDMLCLIEKTEEKLKRFQLEYFKIALNMVSFNNLSAIKNVFSELIDELKDIN</sequence>
<dbReference type="VEuPathDB" id="MicrosporidiaDB:A0H76_152"/>
<reference evidence="1 2" key="1">
    <citation type="journal article" date="2017" name="Environ. Microbiol.">
        <title>Decay of the glycolytic pathway and adaptation to intranuclear parasitism within Enterocytozoonidae microsporidia.</title>
        <authorList>
            <person name="Wiredu Boakye D."/>
            <person name="Jaroenlak P."/>
            <person name="Prachumwat A."/>
            <person name="Williams T.A."/>
            <person name="Bateman K.S."/>
            <person name="Itsathitphaisarn O."/>
            <person name="Sritunyalucksana K."/>
            <person name="Paszkiewicz K.H."/>
            <person name="Moore K.A."/>
            <person name="Stentiford G.D."/>
            <person name="Williams B.A."/>
        </authorList>
    </citation>
    <scope>NUCLEOTIDE SEQUENCE [LARGE SCALE GENOMIC DNA]</scope>
    <source>
        <strain evidence="2">canceri</strain>
    </source>
</reference>
<proteinExistence type="predicted"/>
<organism evidence="1 2">
    <name type="scientific">Hepatospora eriocheir</name>
    <dbReference type="NCBI Taxonomy" id="1081669"/>
    <lineage>
        <taxon>Eukaryota</taxon>
        <taxon>Fungi</taxon>
        <taxon>Fungi incertae sedis</taxon>
        <taxon>Microsporidia</taxon>
        <taxon>Hepatosporidae</taxon>
        <taxon>Hepatospora</taxon>
    </lineage>
</organism>
<gene>
    <name evidence="1" type="ORF">A0H76_152</name>
</gene>
<accession>A0A1X0QEH8</accession>
<evidence type="ECO:0000313" key="2">
    <source>
        <dbReference type="Proteomes" id="UP000192501"/>
    </source>
</evidence>